<name>A0A553HQ07_9PEZI</name>
<dbReference type="GO" id="GO:0032259">
    <property type="term" value="P:methylation"/>
    <property type="evidence" value="ECO:0007669"/>
    <property type="project" value="UniProtKB-KW"/>
</dbReference>
<protein>
    <recommendedName>
        <fullName evidence="4">O-methyltransferase C-terminal domain-containing protein</fullName>
    </recommendedName>
</protein>
<dbReference type="PANTHER" id="PTHR43712">
    <property type="entry name" value="PUTATIVE (AFU_ORTHOLOGUE AFUA_4G14580)-RELATED"/>
    <property type="match status" value="1"/>
</dbReference>
<evidence type="ECO:0000256" key="1">
    <source>
        <dbReference type="ARBA" id="ARBA00022603"/>
    </source>
</evidence>
<comment type="caution">
    <text evidence="5">The sequence shown here is derived from an EMBL/GenBank/DDBJ whole genome shotgun (WGS) entry which is preliminary data.</text>
</comment>
<dbReference type="GO" id="GO:0008171">
    <property type="term" value="F:O-methyltransferase activity"/>
    <property type="evidence" value="ECO:0007669"/>
    <property type="project" value="InterPro"/>
</dbReference>
<evidence type="ECO:0000259" key="4">
    <source>
        <dbReference type="Pfam" id="PF00891"/>
    </source>
</evidence>
<accession>A0A553HQ07</accession>
<evidence type="ECO:0000256" key="2">
    <source>
        <dbReference type="ARBA" id="ARBA00022679"/>
    </source>
</evidence>
<feature type="domain" description="O-methyltransferase C-terminal" evidence="4">
    <location>
        <begin position="326"/>
        <end position="407"/>
    </location>
</feature>
<dbReference type="InterPro" id="IPR001077">
    <property type="entry name" value="COMT_C"/>
</dbReference>
<dbReference type="OrthoDB" id="3340390at2759"/>
<dbReference type="SUPFAM" id="SSF53335">
    <property type="entry name" value="S-adenosyl-L-methionine-dependent methyltransferases"/>
    <property type="match status" value="1"/>
</dbReference>
<keyword evidence="6" id="KW-1185">Reference proteome</keyword>
<keyword evidence="1" id="KW-0489">Methyltransferase</keyword>
<dbReference type="Pfam" id="PF00891">
    <property type="entry name" value="Methyltransf_2"/>
    <property type="match status" value="1"/>
</dbReference>
<organism evidence="5 6">
    <name type="scientific">Xylaria flabelliformis</name>
    <dbReference type="NCBI Taxonomy" id="2512241"/>
    <lineage>
        <taxon>Eukaryota</taxon>
        <taxon>Fungi</taxon>
        <taxon>Dikarya</taxon>
        <taxon>Ascomycota</taxon>
        <taxon>Pezizomycotina</taxon>
        <taxon>Sordariomycetes</taxon>
        <taxon>Xylariomycetidae</taxon>
        <taxon>Xylariales</taxon>
        <taxon>Xylariaceae</taxon>
        <taxon>Xylaria</taxon>
    </lineage>
</organism>
<dbReference type="Gene3D" id="3.40.50.150">
    <property type="entry name" value="Vaccinia Virus protein VP39"/>
    <property type="match status" value="1"/>
</dbReference>
<dbReference type="PROSITE" id="PS51683">
    <property type="entry name" value="SAM_OMT_II"/>
    <property type="match status" value="1"/>
</dbReference>
<keyword evidence="3" id="KW-0949">S-adenosyl-L-methionine</keyword>
<dbReference type="InterPro" id="IPR016461">
    <property type="entry name" value="COMT-like"/>
</dbReference>
<evidence type="ECO:0000313" key="6">
    <source>
        <dbReference type="Proteomes" id="UP000319160"/>
    </source>
</evidence>
<dbReference type="InterPro" id="IPR029063">
    <property type="entry name" value="SAM-dependent_MTases_sf"/>
</dbReference>
<keyword evidence="2" id="KW-0808">Transferase</keyword>
<dbReference type="InterPro" id="IPR036388">
    <property type="entry name" value="WH-like_DNA-bd_sf"/>
</dbReference>
<dbReference type="Proteomes" id="UP000319160">
    <property type="component" value="Unassembled WGS sequence"/>
</dbReference>
<dbReference type="PANTHER" id="PTHR43712:SF1">
    <property type="entry name" value="HYPOTHETICAL O-METHYLTRANSFERASE (EUROFUNG)-RELATED"/>
    <property type="match status" value="1"/>
</dbReference>
<evidence type="ECO:0000256" key="3">
    <source>
        <dbReference type="ARBA" id="ARBA00022691"/>
    </source>
</evidence>
<dbReference type="EMBL" id="VFLP01000060">
    <property type="protein sequence ID" value="TRX90037.1"/>
    <property type="molecule type" value="Genomic_DNA"/>
</dbReference>
<dbReference type="Gene3D" id="1.10.10.10">
    <property type="entry name" value="Winged helix-like DNA-binding domain superfamily/Winged helix DNA-binding domain"/>
    <property type="match status" value="1"/>
</dbReference>
<dbReference type="SUPFAM" id="SSF46785">
    <property type="entry name" value="Winged helix' DNA-binding domain"/>
    <property type="match status" value="1"/>
</dbReference>
<dbReference type="InterPro" id="IPR036390">
    <property type="entry name" value="WH_DNA-bd_sf"/>
</dbReference>
<gene>
    <name evidence="5" type="ORF">FHL15_009138</name>
</gene>
<reference evidence="6" key="1">
    <citation type="submission" date="2019-06" db="EMBL/GenBank/DDBJ databases">
        <title>Draft genome sequence of the griseofulvin-producing fungus Xylaria cubensis strain G536.</title>
        <authorList>
            <person name="Mead M.E."/>
            <person name="Raja H.A."/>
            <person name="Steenwyk J.L."/>
            <person name="Knowles S.L."/>
            <person name="Oberlies N.H."/>
            <person name="Rokas A."/>
        </authorList>
    </citation>
    <scope>NUCLEOTIDE SEQUENCE [LARGE SCALE GENOMIC DNA]</scope>
    <source>
        <strain evidence="6">G536</strain>
    </source>
</reference>
<evidence type="ECO:0000313" key="5">
    <source>
        <dbReference type="EMBL" id="TRX90037.1"/>
    </source>
</evidence>
<sequence length="429" mass="48583">MVLAITLPMMGFTSEDARELADKLEQINSYPNILSHVKDESTRRRLREAGRKLSISMEAPGDTLHRIMKTPIQLSMAQVGIETHAFEILSQNDGTFLTCEELAQRANVDPVLMKRFLRYYESLGMVSQPSDSEYCANHVTKALASKSGWSGINYFYKTVSPALMAFPEFLRQNSFMNPTDAAHCPWNFGRQNSKPFFPWIQDQPEHFNYFLSWMKVQRVGLPIFLDVLDFAKEFAQGATDSTVLFVDIGGAMGHQSIALKNRIPQVPGRIILQEQASIISEVQTNPMPGFEGIETQVHDFFTPQPIKGDNISSYVTTSIYINRPIGARVYYLRNILHDWPSSKCRDILENIKPAMTKESVILIDEMVLSERGVPWRAAQLDITMLACFAGLERSRADWKALLDDVGLRLVKIWQYTEECEDCAIVAALP</sequence>
<proteinExistence type="predicted"/>
<dbReference type="AlphaFoldDB" id="A0A553HQ07"/>